<comment type="similarity">
    <text evidence="3 11">Belongs to the purine nucleoside phosphorylase YfiH/LACC1 family.</text>
</comment>
<evidence type="ECO:0000256" key="9">
    <source>
        <dbReference type="ARBA" id="ARBA00048968"/>
    </source>
</evidence>
<name>A0A3N1XRV4_9FIRM</name>
<evidence type="ECO:0000313" key="13">
    <source>
        <dbReference type="Proteomes" id="UP000273083"/>
    </source>
</evidence>
<evidence type="ECO:0000256" key="1">
    <source>
        <dbReference type="ARBA" id="ARBA00000553"/>
    </source>
</evidence>
<dbReference type="PANTHER" id="PTHR30616">
    <property type="entry name" value="UNCHARACTERIZED PROTEIN YFIH"/>
    <property type="match status" value="1"/>
</dbReference>
<dbReference type="SUPFAM" id="SSF64438">
    <property type="entry name" value="CNF1/YfiH-like putative cysteine hydrolases"/>
    <property type="match status" value="1"/>
</dbReference>
<dbReference type="Pfam" id="PF02578">
    <property type="entry name" value="Cu-oxidase_4"/>
    <property type="match status" value="1"/>
</dbReference>
<comment type="catalytic activity">
    <reaction evidence="8">
        <text>adenosine + H2O + H(+) = inosine + NH4(+)</text>
        <dbReference type="Rhea" id="RHEA:24408"/>
        <dbReference type="ChEBI" id="CHEBI:15377"/>
        <dbReference type="ChEBI" id="CHEBI:15378"/>
        <dbReference type="ChEBI" id="CHEBI:16335"/>
        <dbReference type="ChEBI" id="CHEBI:17596"/>
        <dbReference type="ChEBI" id="CHEBI:28938"/>
        <dbReference type="EC" id="3.5.4.4"/>
    </reaction>
    <physiologicalReaction direction="left-to-right" evidence="8">
        <dbReference type="Rhea" id="RHEA:24409"/>
    </physiologicalReaction>
</comment>
<evidence type="ECO:0000256" key="5">
    <source>
        <dbReference type="ARBA" id="ARBA00022723"/>
    </source>
</evidence>
<dbReference type="Proteomes" id="UP000273083">
    <property type="component" value="Unassembled WGS sequence"/>
</dbReference>
<proteinExistence type="inferred from homology"/>
<organism evidence="12 13">
    <name type="scientific">Mobilisporobacter senegalensis</name>
    <dbReference type="NCBI Taxonomy" id="1329262"/>
    <lineage>
        <taxon>Bacteria</taxon>
        <taxon>Bacillati</taxon>
        <taxon>Bacillota</taxon>
        <taxon>Clostridia</taxon>
        <taxon>Lachnospirales</taxon>
        <taxon>Lachnospiraceae</taxon>
        <taxon>Mobilisporobacter</taxon>
    </lineage>
</organism>
<dbReference type="InterPro" id="IPR011324">
    <property type="entry name" value="Cytotoxic_necrot_fac-like_cat"/>
</dbReference>
<evidence type="ECO:0000256" key="3">
    <source>
        <dbReference type="ARBA" id="ARBA00007353"/>
    </source>
</evidence>
<protein>
    <recommendedName>
        <fullName evidence="11">Purine nucleoside phosphorylase</fullName>
    </recommendedName>
</protein>
<comment type="caution">
    <text evidence="12">The sequence shown here is derived from an EMBL/GenBank/DDBJ whole genome shotgun (WGS) entry which is preliminary data.</text>
</comment>
<evidence type="ECO:0000256" key="4">
    <source>
        <dbReference type="ARBA" id="ARBA00022679"/>
    </source>
</evidence>
<evidence type="ECO:0000256" key="8">
    <source>
        <dbReference type="ARBA" id="ARBA00047989"/>
    </source>
</evidence>
<dbReference type="Gene3D" id="3.60.140.10">
    <property type="entry name" value="CNF1/YfiH-like putative cysteine hydrolases"/>
    <property type="match status" value="1"/>
</dbReference>
<dbReference type="GO" id="GO:0017061">
    <property type="term" value="F:S-methyl-5-thioadenosine phosphorylase activity"/>
    <property type="evidence" value="ECO:0007669"/>
    <property type="project" value="UniProtKB-EC"/>
</dbReference>
<evidence type="ECO:0000313" key="12">
    <source>
        <dbReference type="EMBL" id="ROR29390.1"/>
    </source>
</evidence>
<dbReference type="EMBL" id="RJVG01000003">
    <property type="protein sequence ID" value="ROR29390.1"/>
    <property type="molecule type" value="Genomic_DNA"/>
</dbReference>
<dbReference type="NCBIfam" id="TIGR00726">
    <property type="entry name" value="peptidoglycan editing factor PgeF"/>
    <property type="match status" value="1"/>
</dbReference>
<dbReference type="CDD" id="cd16833">
    <property type="entry name" value="YfiH"/>
    <property type="match status" value="1"/>
</dbReference>
<evidence type="ECO:0000256" key="7">
    <source>
        <dbReference type="ARBA" id="ARBA00022833"/>
    </source>
</evidence>
<accession>A0A3N1XRV4</accession>
<keyword evidence="5" id="KW-0479">Metal-binding</keyword>
<comment type="function">
    <text evidence="2">Purine nucleoside enzyme that catalyzes the phosphorolysis of adenosine and inosine nucleosides, yielding D-ribose 1-phosphate and the respective free bases, adenine and hypoxanthine. Also catalyzes the phosphorolysis of S-methyl-5'-thioadenosine into adenine and S-methyl-5-thio-alpha-D-ribose 1-phosphate. Also has adenosine deaminase activity.</text>
</comment>
<dbReference type="InterPro" id="IPR038371">
    <property type="entry name" value="Cu_polyphenol_OxRdtase_sf"/>
</dbReference>
<evidence type="ECO:0000256" key="2">
    <source>
        <dbReference type="ARBA" id="ARBA00003215"/>
    </source>
</evidence>
<comment type="catalytic activity">
    <reaction evidence="10">
        <text>S-methyl-5'-thioadenosine + phosphate = 5-(methylsulfanyl)-alpha-D-ribose 1-phosphate + adenine</text>
        <dbReference type="Rhea" id="RHEA:11852"/>
        <dbReference type="ChEBI" id="CHEBI:16708"/>
        <dbReference type="ChEBI" id="CHEBI:17509"/>
        <dbReference type="ChEBI" id="CHEBI:43474"/>
        <dbReference type="ChEBI" id="CHEBI:58533"/>
        <dbReference type="EC" id="2.4.2.28"/>
    </reaction>
    <physiologicalReaction direction="left-to-right" evidence="10">
        <dbReference type="Rhea" id="RHEA:11853"/>
    </physiologicalReaction>
</comment>
<gene>
    <name evidence="12" type="ORF">EDD66_103328</name>
</gene>
<evidence type="ECO:0000256" key="11">
    <source>
        <dbReference type="RuleBase" id="RU361274"/>
    </source>
</evidence>
<comment type="catalytic activity">
    <reaction evidence="1">
        <text>inosine + phosphate = alpha-D-ribose 1-phosphate + hypoxanthine</text>
        <dbReference type="Rhea" id="RHEA:27646"/>
        <dbReference type="ChEBI" id="CHEBI:17368"/>
        <dbReference type="ChEBI" id="CHEBI:17596"/>
        <dbReference type="ChEBI" id="CHEBI:43474"/>
        <dbReference type="ChEBI" id="CHEBI:57720"/>
        <dbReference type="EC" id="2.4.2.1"/>
    </reaction>
    <physiologicalReaction direction="left-to-right" evidence="1">
        <dbReference type="Rhea" id="RHEA:27647"/>
    </physiologicalReaction>
</comment>
<keyword evidence="7" id="KW-0862">Zinc</keyword>
<dbReference type="GO" id="GO:0016787">
    <property type="term" value="F:hydrolase activity"/>
    <property type="evidence" value="ECO:0007669"/>
    <property type="project" value="UniProtKB-KW"/>
</dbReference>
<dbReference type="AlphaFoldDB" id="A0A3N1XRV4"/>
<evidence type="ECO:0000256" key="6">
    <source>
        <dbReference type="ARBA" id="ARBA00022801"/>
    </source>
</evidence>
<dbReference type="GO" id="GO:0005507">
    <property type="term" value="F:copper ion binding"/>
    <property type="evidence" value="ECO:0007669"/>
    <property type="project" value="TreeGrafter"/>
</dbReference>
<keyword evidence="13" id="KW-1185">Reference proteome</keyword>
<evidence type="ECO:0000256" key="10">
    <source>
        <dbReference type="ARBA" id="ARBA00049893"/>
    </source>
</evidence>
<dbReference type="InterPro" id="IPR003730">
    <property type="entry name" value="Cu_polyphenol_OxRdtase"/>
</dbReference>
<comment type="catalytic activity">
    <reaction evidence="9">
        <text>adenosine + phosphate = alpha-D-ribose 1-phosphate + adenine</text>
        <dbReference type="Rhea" id="RHEA:27642"/>
        <dbReference type="ChEBI" id="CHEBI:16335"/>
        <dbReference type="ChEBI" id="CHEBI:16708"/>
        <dbReference type="ChEBI" id="CHEBI:43474"/>
        <dbReference type="ChEBI" id="CHEBI:57720"/>
        <dbReference type="EC" id="2.4.2.1"/>
    </reaction>
    <physiologicalReaction direction="left-to-right" evidence="9">
        <dbReference type="Rhea" id="RHEA:27643"/>
    </physiologicalReaction>
</comment>
<keyword evidence="6" id="KW-0378">Hydrolase</keyword>
<sequence>MRECVNNTSLFQVNKDKIKYKYRNQISNITYNKIPSMEGILNVEVEPNILVFPSLSEIDFIRHGFSTRLGGVSKEHLSSMNLSFTRGDDRDTVVTNYQRICGSMGMNENDLVFTDQIHDTKIHVATEEDRGKGVAKEREIIGIDGLITNIPNLPLVTFYADCVPLYFVDTKKKAIGLSHSGWRGTVNKMGLKTVEAMTKQYGTNPKDVIAVIGPSICRDCYEVSKDVVLEFKQSFSKRNLDDILEEKTGEKYQLDLWLANKYILLEAGIPIENISISGICTCCNSTLLYSHRASQGMRGNLAAFLTIV</sequence>
<reference evidence="12 13" key="1">
    <citation type="submission" date="2018-11" db="EMBL/GenBank/DDBJ databases">
        <title>Genomic Encyclopedia of Type Strains, Phase IV (KMG-IV): sequencing the most valuable type-strain genomes for metagenomic binning, comparative biology and taxonomic classification.</title>
        <authorList>
            <person name="Goeker M."/>
        </authorList>
    </citation>
    <scope>NUCLEOTIDE SEQUENCE [LARGE SCALE GENOMIC DNA]</scope>
    <source>
        <strain evidence="12 13">DSM 26537</strain>
    </source>
</reference>
<dbReference type="RefSeq" id="WP_243115320.1">
    <property type="nucleotide sequence ID" value="NZ_RJVG01000003.1"/>
</dbReference>
<keyword evidence="4" id="KW-0808">Transferase</keyword>
<dbReference type="PANTHER" id="PTHR30616:SF2">
    <property type="entry name" value="PURINE NUCLEOSIDE PHOSPHORYLASE LACC1"/>
    <property type="match status" value="1"/>
</dbReference>